<dbReference type="EMBL" id="JACBAG010001693">
    <property type="protein sequence ID" value="KAF7183870.1"/>
    <property type="molecule type" value="Genomic_DNA"/>
</dbReference>
<comment type="caution">
    <text evidence="1">The sequence shown here is derived from an EMBL/GenBank/DDBJ whole genome shotgun (WGS) entry which is preliminary data.</text>
</comment>
<reference evidence="1" key="1">
    <citation type="submission" date="2020-06" db="EMBL/GenBank/DDBJ databases">
        <title>Draft genome sequences of strains closely related to Aspergillus parafelis and Aspergillus hiratsukae.</title>
        <authorList>
            <person name="Dos Santos R.A.C."/>
            <person name="Rivero-Menendez O."/>
            <person name="Steenwyk J.L."/>
            <person name="Mead M.E."/>
            <person name="Goldman G.H."/>
            <person name="Alastruey-Izquierdo A."/>
            <person name="Rokas A."/>
        </authorList>
    </citation>
    <scope>NUCLEOTIDE SEQUENCE</scope>
    <source>
        <strain evidence="1">CNM-CM7691</strain>
    </source>
</reference>
<dbReference type="Proteomes" id="UP000641853">
    <property type="component" value="Unassembled WGS sequence"/>
</dbReference>
<gene>
    <name evidence="1" type="ORF">CNMCM7691_004292</name>
</gene>
<evidence type="ECO:0000313" key="2">
    <source>
        <dbReference type="Proteomes" id="UP000641853"/>
    </source>
</evidence>
<accession>A0A8H6R280</accession>
<proteinExistence type="predicted"/>
<keyword evidence="2" id="KW-1185">Reference proteome</keyword>
<organism evidence="1 2">
    <name type="scientific">Aspergillus felis</name>
    <dbReference type="NCBI Taxonomy" id="1287682"/>
    <lineage>
        <taxon>Eukaryota</taxon>
        <taxon>Fungi</taxon>
        <taxon>Dikarya</taxon>
        <taxon>Ascomycota</taxon>
        <taxon>Pezizomycotina</taxon>
        <taxon>Eurotiomycetes</taxon>
        <taxon>Eurotiomycetidae</taxon>
        <taxon>Eurotiales</taxon>
        <taxon>Aspergillaceae</taxon>
        <taxon>Aspergillus</taxon>
        <taxon>Aspergillus subgen. Fumigati</taxon>
    </lineage>
</organism>
<evidence type="ECO:0000313" key="1">
    <source>
        <dbReference type="EMBL" id="KAF7183870.1"/>
    </source>
</evidence>
<dbReference type="AlphaFoldDB" id="A0A8H6R280"/>
<protein>
    <submittedName>
        <fullName evidence="1">Uncharacterized protein</fullName>
    </submittedName>
</protein>
<name>A0A8H6R280_9EURO</name>
<sequence length="186" mass="21616">MRKSKDTGQEVWWSNFNAGLYEHYRQWYGVSRVGDLLPAEYIKHHPTTGWGRSYGKTQYMENAMELEMICVEENSPADCLRFGITIGDDSWLKAQRKVKGTAAQDLCMQMIQALDDYAALGHSGRILQMAQTTRSLSLNQKMREALTAEREQYRWPFFHGIHLKHLEPRPQRLKTAESQTDDFSRV</sequence>